<feature type="domain" description="Exosome RNA helicase MTR4-like beta-barrel" evidence="1">
    <location>
        <begin position="20"/>
        <end position="92"/>
    </location>
</feature>
<proteinExistence type="predicted"/>
<protein>
    <recommendedName>
        <fullName evidence="1">Exosome RNA helicase MTR4-like beta-barrel domain-containing protein</fullName>
    </recommendedName>
</protein>
<dbReference type="OrthoDB" id="5860400at2759"/>
<sequence length="141" mass="15757">MQKAQTSSDPVTESDPTCPDAEVLTVRLNCVIGISAVRLLVPSDLRSRDVRNGLLGNIEKVQARVGGQLPQLDPIADMRITDKEFLEIAKSLSCHRLFTAKFHVCQAYASDDHAPQYSYLHSVVVIRVEIEYFSGIWLRSE</sequence>
<dbReference type="Pfam" id="PF13234">
    <property type="entry name" value="MTR4_beta-barrel"/>
    <property type="match status" value="1"/>
</dbReference>
<evidence type="ECO:0000313" key="3">
    <source>
        <dbReference type="Proteomes" id="UP000784294"/>
    </source>
</evidence>
<accession>A0A448XPD0</accession>
<reference evidence="2" key="1">
    <citation type="submission" date="2018-11" db="EMBL/GenBank/DDBJ databases">
        <authorList>
            <consortium name="Pathogen Informatics"/>
        </authorList>
    </citation>
    <scope>NUCLEOTIDE SEQUENCE</scope>
</reference>
<dbReference type="Proteomes" id="UP000784294">
    <property type="component" value="Unassembled WGS sequence"/>
</dbReference>
<organism evidence="2 3">
    <name type="scientific">Protopolystoma xenopodis</name>
    <dbReference type="NCBI Taxonomy" id="117903"/>
    <lineage>
        <taxon>Eukaryota</taxon>
        <taxon>Metazoa</taxon>
        <taxon>Spiralia</taxon>
        <taxon>Lophotrochozoa</taxon>
        <taxon>Platyhelminthes</taxon>
        <taxon>Monogenea</taxon>
        <taxon>Polyopisthocotylea</taxon>
        <taxon>Polystomatidea</taxon>
        <taxon>Polystomatidae</taxon>
        <taxon>Protopolystoma</taxon>
    </lineage>
</organism>
<dbReference type="AlphaFoldDB" id="A0A448XPD0"/>
<comment type="caution">
    <text evidence="2">The sequence shown here is derived from an EMBL/GenBank/DDBJ whole genome shotgun (WGS) entry which is preliminary data.</text>
</comment>
<dbReference type="InterPro" id="IPR025696">
    <property type="entry name" value="Beta-barrel_MTR4"/>
</dbReference>
<evidence type="ECO:0000313" key="2">
    <source>
        <dbReference type="EMBL" id="VEL41569.1"/>
    </source>
</evidence>
<evidence type="ECO:0000259" key="1">
    <source>
        <dbReference type="Pfam" id="PF13234"/>
    </source>
</evidence>
<dbReference type="EMBL" id="CAAALY010269945">
    <property type="protein sequence ID" value="VEL41569.1"/>
    <property type="molecule type" value="Genomic_DNA"/>
</dbReference>
<gene>
    <name evidence="2" type="ORF">PXEA_LOCUS35009</name>
</gene>
<dbReference type="Gene3D" id="2.40.30.300">
    <property type="match status" value="1"/>
</dbReference>
<name>A0A448XPD0_9PLAT</name>
<keyword evidence="3" id="KW-1185">Reference proteome</keyword>